<sequence length="64" mass="6579">MHKHALKSAVAVLALTLALGAHATGVAQTTAAKAERFERTAAGTHAVSVIATKKKCDPIECSSH</sequence>
<protein>
    <submittedName>
        <fullName evidence="2">Uncharacterized protein</fullName>
    </submittedName>
</protein>
<feature type="signal peptide" evidence="1">
    <location>
        <begin position="1"/>
        <end position="23"/>
    </location>
</feature>
<dbReference type="Proteomes" id="UP000270530">
    <property type="component" value="Chromosome"/>
</dbReference>
<keyword evidence="1" id="KW-0732">Signal</keyword>
<evidence type="ECO:0000313" key="2">
    <source>
        <dbReference type="EMBL" id="BBD81123.1"/>
    </source>
</evidence>
<feature type="chain" id="PRO_5016343324" evidence="1">
    <location>
        <begin position="24"/>
        <end position="64"/>
    </location>
</feature>
<reference evidence="3" key="1">
    <citation type="submission" date="2018-04" db="EMBL/GenBank/DDBJ databases">
        <authorList>
            <person name="Watanabe M."/>
            <person name="Kojima H."/>
        </authorList>
    </citation>
    <scope>NUCLEOTIDE SEQUENCE [LARGE SCALE GENOMIC DNA]</scope>
    <source>
        <strain evidence="3">Dysh456</strain>
    </source>
</reference>
<dbReference type="EMBL" id="AP018560">
    <property type="protein sequence ID" value="BBD81123.1"/>
    <property type="molecule type" value="Genomic_DNA"/>
</dbReference>
<proteinExistence type="predicted"/>
<name>A0A2Z6E7M4_9GAMM</name>
<reference evidence="3" key="2">
    <citation type="submission" date="2018-06" db="EMBL/GenBank/DDBJ databases">
        <title>Genome sequence of Rhodanobacteraceae bacterium strain Dysh456.</title>
        <authorList>
            <person name="Fukui M."/>
        </authorList>
    </citation>
    <scope>NUCLEOTIDE SEQUENCE [LARGE SCALE GENOMIC DNA]</scope>
    <source>
        <strain evidence="3">Dysh456</strain>
    </source>
</reference>
<gene>
    <name evidence="2" type="ORF">ALSL_2499</name>
</gene>
<keyword evidence="3" id="KW-1185">Reference proteome</keyword>
<dbReference type="RefSeq" id="WP_126539554.1">
    <property type="nucleotide sequence ID" value="NZ_AP018560.1"/>
</dbReference>
<evidence type="ECO:0000313" key="3">
    <source>
        <dbReference type="Proteomes" id="UP000270530"/>
    </source>
</evidence>
<dbReference type="KEGG" id="rbd:ALSL_2499"/>
<evidence type="ECO:0000256" key="1">
    <source>
        <dbReference type="SAM" id="SignalP"/>
    </source>
</evidence>
<organism evidence="2 3">
    <name type="scientific">Aerosticca soli</name>
    <dbReference type="NCBI Taxonomy" id="2010829"/>
    <lineage>
        <taxon>Bacteria</taxon>
        <taxon>Pseudomonadati</taxon>
        <taxon>Pseudomonadota</taxon>
        <taxon>Gammaproteobacteria</taxon>
        <taxon>Lysobacterales</taxon>
        <taxon>Rhodanobacteraceae</taxon>
        <taxon>Aerosticca</taxon>
    </lineage>
</organism>
<accession>A0A2Z6E7M4</accession>
<dbReference type="AlphaFoldDB" id="A0A2Z6E7M4"/>